<dbReference type="Proteomes" id="UP001281410">
    <property type="component" value="Unassembled WGS sequence"/>
</dbReference>
<evidence type="ECO:0000259" key="1">
    <source>
        <dbReference type="Pfam" id="PF13966"/>
    </source>
</evidence>
<dbReference type="PANTHER" id="PTHR36617:SF5">
    <property type="entry name" value="OS05G0421675 PROTEIN"/>
    <property type="match status" value="1"/>
</dbReference>
<dbReference type="EMBL" id="JANJYJ010000002">
    <property type="protein sequence ID" value="KAK3226915.1"/>
    <property type="molecule type" value="Genomic_DNA"/>
</dbReference>
<dbReference type="PANTHER" id="PTHR36617">
    <property type="entry name" value="PROTEIN, PUTATIVE-RELATED"/>
    <property type="match status" value="1"/>
</dbReference>
<sequence length="168" mass="19801">MVDSVPVKASFPIIFALSLCKEGCIADFGQWHDKKWVWDMSLRRQPFDWEMNQWNCFLKCTECVVIRRSINDTMDWCFTLNGIFSVSSFRCAIEDFQIFKAMFSKHPWKRICPAKVEVFLWQLLSGKFLLGDVLQKFGLGMDLNCKLCKNDNVTINYVFLLCPWTWKL</sequence>
<gene>
    <name evidence="2" type="ORF">Dsin_006777</name>
</gene>
<comment type="caution">
    <text evidence="2">The sequence shown here is derived from an EMBL/GenBank/DDBJ whole genome shotgun (WGS) entry which is preliminary data.</text>
</comment>
<evidence type="ECO:0000313" key="2">
    <source>
        <dbReference type="EMBL" id="KAK3226915.1"/>
    </source>
</evidence>
<dbReference type="InterPro" id="IPR026960">
    <property type="entry name" value="RVT-Znf"/>
</dbReference>
<feature type="domain" description="Reverse transcriptase zinc-binding" evidence="1">
    <location>
        <begin position="101"/>
        <end position="167"/>
    </location>
</feature>
<dbReference type="Pfam" id="PF13966">
    <property type="entry name" value="zf-RVT"/>
    <property type="match status" value="1"/>
</dbReference>
<name>A0AAE0EHS4_9ROSI</name>
<accession>A0AAE0EHS4</accession>
<keyword evidence="3" id="KW-1185">Reference proteome</keyword>
<reference evidence="2" key="1">
    <citation type="journal article" date="2023" name="Plant J.">
        <title>Genome sequences and population genomics provide insights into the demographic history, inbreeding, and mutation load of two 'living fossil' tree species of Dipteronia.</title>
        <authorList>
            <person name="Feng Y."/>
            <person name="Comes H.P."/>
            <person name="Chen J."/>
            <person name="Zhu S."/>
            <person name="Lu R."/>
            <person name="Zhang X."/>
            <person name="Li P."/>
            <person name="Qiu J."/>
            <person name="Olsen K.M."/>
            <person name="Qiu Y."/>
        </authorList>
    </citation>
    <scope>NUCLEOTIDE SEQUENCE</scope>
    <source>
        <strain evidence="2">NBL</strain>
    </source>
</reference>
<proteinExistence type="predicted"/>
<evidence type="ECO:0000313" key="3">
    <source>
        <dbReference type="Proteomes" id="UP001281410"/>
    </source>
</evidence>
<protein>
    <recommendedName>
        <fullName evidence="1">Reverse transcriptase zinc-binding domain-containing protein</fullName>
    </recommendedName>
</protein>
<organism evidence="2 3">
    <name type="scientific">Dipteronia sinensis</name>
    <dbReference type="NCBI Taxonomy" id="43782"/>
    <lineage>
        <taxon>Eukaryota</taxon>
        <taxon>Viridiplantae</taxon>
        <taxon>Streptophyta</taxon>
        <taxon>Embryophyta</taxon>
        <taxon>Tracheophyta</taxon>
        <taxon>Spermatophyta</taxon>
        <taxon>Magnoliopsida</taxon>
        <taxon>eudicotyledons</taxon>
        <taxon>Gunneridae</taxon>
        <taxon>Pentapetalae</taxon>
        <taxon>rosids</taxon>
        <taxon>malvids</taxon>
        <taxon>Sapindales</taxon>
        <taxon>Sapindaceae</taxon>
        <taxon>Hippocastanoideae</taxon>
        <taxon>Acereae</taxon>
        <taxon>Dipteronia</taxon>
    </lineage>
</organism>
<dbReference type="AlphaFoldDB" id="A0AAE0EHS4"/>